<dbReference type="GO" id="GO:0005524">
    <property type="term" value="F:ATP binding"/>
    <property type="evidence" value="ECO:0007669"/>
    <property type="project" value="UniProtKB-KW"/>
</dbReference>
<gene>
    <name evidence="6" type="ORF">WNY77_18380</name>
</gene>
<dbReference type="PROSITE" id="PS00211">
    <property type="entry name" value="ABC_TRANSPORTER_1"/>
    <property type="match status" value="1"/>
</dbReference>
<dbReference type="SMART" id="SM00382">
    <property type="entry name" value="AAA"/>
    <property type="match status" value="1"/>
</dbReference>
<feature type="region of interest" description="Disordered" evidence="4">
    <location>
        <begin position="17"/>
        <end position="44"/>
    </location>
</feature>
<dbReference type="CDD" id="cd03255">
    <property type="entry name" value="ABC_MJ0796_LolCDE_FtsE"/>
    <property type="match status" value="1"/>
</dbReference>
<evidence type="ECO:0000256" key="3">
    <source>
        <dbReference type="ARBA" id="ARBA00022840"/>
    </source>
</evidence>
<dbReference type="InterPro" id="IPR003593">
    <property type="entry name" value="AAA+_ATPase"/>
</dbReference>
<evidence type="ECO:0000259" key="5">
    <source>
        <dbReference type="PROSITE" id="PS50893"/>
    </source>
</evidence>
<keyword evidence="2" id="KW-0547">Nucleotide-binding</keyword>
<reference evidence="6 7" key="1">
    <citation type="submission" date="2024-03" db="EMBL/GenBank/DDBJ databases">
        <title>Community enrichment and isolation of bacterial strains for fucoidan degradation.</title>
        <authorList>
            <person name="Sichert A."/>
        </authorList>
    </citation>
    <scope>NUCLEOTIDE SEQUENCE [LARGE SCALE GENOMIC DNA]</scope>
    <source>
        <strain evidence="6 7">AS12</strain>
    </source>
</reference>
<evidence type="ECO:0000256" key="2">
    <source>
        <dbReference type="ARBA" id="ARBA00022741"/>
    </source>
</evidence>
<proteinExistence type="predicted"/>
<dbReference type="InterPro" id="IPR015854">
    <property type="entry name" value="ABC_transpr_LolD-like"/>
</dbReference>
<comment type="caution">
    <text evidence="6">The sequence shown here is derived from an EMBL/GenBank/DDBJ whole genome shotgun (WGS) entry which is preliminary data.</text>
</comment>
<evidence type="ECO:0000256" key="4">
    <source>
        <dbReference type="SAM" id="MobiDB-lite"/>
    </source>
</evidence>
<evidence type="ECO:0000256" key="1">
    <source>
        <dbReference type="ARBA" id="ARBA00022448"/>
    </source>
</evidence>
<evidence type="ECO:0000313" key="6">
    <source>
        <dbReference type="EMBL" id="MEM5499385.1"/>
    </source>
</evidence>
<organism evidence="6 7">
    <name type="scientific">Paraglaciecola mesophila</name>
    <dbReference type="NCBI Taxonomy" id="197222"/>
    <lineage>
        <taxon>Bacteria</taxon>
        <taxon>Pseudomonadati</taxon>
        <taxon>Pseudomonadota</taxon>
        <taxon>Gammaproteobacteria</taxon>
        <taxon>Alteromonadales</taxon>
        <taxon>Alteromonadaceae</taxon>
        <taxon>Paraglaciecola</taxon>
    </lineage>
</organism>
<dbReference type="InterPro" id="IPR003439">
    <property type="entry name" value="ABC_transporter-like_ATP-bd"/>
</dbReference>
<feature type="compositionally biased region" description="Polar residues" evidence="4">
    <location>
        <begin position="21"/>
        <end position="43"/>
    </location>
</feature>
<dbReference type="InterPro" id="IPR017871">
    <property type="entry name" value="ABC_transporter-like_CS"/>
</dbReference>
<sequence length="278" mass="29955">MKVVNIDESAHSVESAYSVESAHSATSGDSMISGDSTTNSKNADSIKHNAPLAINLQSVRYSYGTSSSETVLDIPHWQLAQGERVFLHGDSGSGKTTLLNLLSGILTPTQGSIELLGQPFSVLSARRRDAFRARHIGVVFQQFNLVPYLSVLKNIQLANYFAAKRDKQIEESASALLAKLNLPVNVMQKAANTLSVGQQQRVAIARALINQPELLLVDEPTSALDASARDAFMDILLNMCENAGASLVFVSHDMSLQRFFSTSIDMPSLCQGKGNAAC</sequence>
<dbReference type="Pfam" id="PF00005">
    <property type="entry name" value="ABC_tran"/>
    <property type="match status" value="1"/>
</dbReference>
<dbReference type="SUPFAM" id="SSF52540">
    <property type="entry name" value="P-loop containing nucleoside triphosphate hydrolases"/>
    <property type="match status" value="1"/>
</dbReference>
<dbReference type="PANTHER" id="PTHR24220:SF611">
    <property type="entry name" value="ATP-BINDING COMPONENT OF ABC TRANSPORTER-RELATED"/>
    <property type="match status" value="1"/>
</dbReference>
<protein>
    <submittedName>
        <fullName evidence="6">ABC transporter ATP-binding protein</fullName>
    </submittedName>
</protein>
<feature type="domain" description="ABC transporter" evidence="5">
    <location>
        <begin position="54"/>
        <end position="272"/>
    </location>
</feature>
<keyword evidence="7" id="KW-1185">Reference proteome</keyword>
<dbReference type="InterPro" id="IPR017911">
    <property type="entry name" value="MacB-like_ATP-bd"/>
</dbReference>
<evidence type="ECO:0000313" key="7">
    <source>
        <dbReference type="Proteomes" id="UP001461163"/>
    </source>
</evidence>
<accession>A0ABU9T0P0</accession>
<dbReference type="PROSITE" id="PS50893">
    <property type="entry name" value="ABC_TRANSPORTER_2"/>
    <property type="match status" value="1"/>
</dbReference>
<dbReference type="PANTHER" id="PTHR24220">
    <property type="entry name" value="IMPORT ATP-BINDING PROTEIN"/>
    <property type="match status" value="1"/>
</dbReference>
<dbReference type="EMBL" id="JBBMQS010000013">
    <property type="protein sequence ID" value="MEM5499385.1"/>
    <property type="molecule type" value="Genomic_DNA"/>
</dbReference>
<dbReference type="Proteomes" id="UP001461163">
    <property type="component" value="Unassembled WGS sequence"/>
</dbReference>
<dbReference type="Gene3D" id="3.40.50.300">
    <property type="entry name" value="P-loop containing nucleotide triphosphate hydrolases"/>
    <property type="match status" value="1"/>
</dbReference>
<keyword evidence="3 6" id="KW-0067">ATP-binding</keyword>
<name>A0ABU9T0P0_9ALTE</name>
<dbReference type="InterPro" id="IPR027417">
    <property type="entry name" value="P-loop_NTPase"/>
</dbReference>
<keyword evidence="1" id="KW-0813">Transport</keyword>
<dbReference type="RefSeq" id="WP_342882534.1">
    <property type="nucleotide sequence ID" value="NZ_JBBMQS010000013.1"/>
</dbReference>